<evidence type="ECO:0000256" key="4">
    <source>
        <dbReference type="ARBA" id="ARBA00022679"/>
    </source>
</evidence>
<sequence>MGSAIPVAIFKVDAEPAVELPLLRSTLGSTCLDIRSLGASSGCFAYDSGYGSTACCQSRISLVDAESGNVLYRGYPVEQLAEQCDYLEVACLLRSGELPDSRQRASFAAAIGRQAALHEQMVKLYEGFRRDARPMAVMVGVVGALSAFDHAAGEFNAPEQRQLRFEQVIARLPTIVAMAYKYSIGQPFMKPRRDLSYAANFLYMLFATPREEYVPNPVLVRAVDRMLTLQADFGLDAASATVRMAGSSGANPYACLSAGIACLSGKAFSGSGEACLAMLTGIGDAARAGELVARARELPAGARLPGFGGGVCGANDPRLPVMRETCHEVLRETGLADGRFGRLVRAIEGVALEDRVLVERRLQPDTEFYCTVAQHALGVPSSMFACTLAMARAAGWMAHWEEMLSDPEYRIARPRQLYTGPLRRPLAAAPAS</sequence>
<dbReference type="Pfam" id="PF00285">
    <property type="entry name" value="Citrate_synt"/>
    <property type="match status" value="1"/>
</dbReference>
<dbReference type="GO" id="GO:0006099">
    <property type="term" value="P:tricarboxylic acid cycle"/>
    <property type="evidence" value="ECO:0007669"/>
    <property type="project" value="UniProtKB-UniRule"/>
</dbReference>
<comment type="catalytic activity">
    <reaction evidence="5 8">
        <text>oxaloacetate + acetyl-CoA + H2O = citrate + CoA + H(+)</text>
        <dbReference type="Rhea" id="RHEA:16845"/>
        <dbReference type="ChEBI" id="CHEBI:15377"/>
        <dbReference type="ChEBI" id="CHEBI:15378"/>
        <dbReference type="ChEBI" id="CHEBI:16452"/>
        <dbReference type="ChEBI" id="CHEBI:16947"/>
        <dbReference type="ChEBI" id="CHEBI:57287"/>
        <dbReference type="ChEBI" id="CHEBI:57288"/>
        <dbReference type="EC" id="2.3.3.16"/>
    </reaction>
</comment>
<dbReference type="PRINTS" id="PR00143">
    <property type="entry name" value="CITRTSNTHASE"/>
</dbReference>
<gene>
    <name evidence="9" type="primary">gltA_1</name>
    <name evidence="9" type="ORF">AW08_00031</name>
</gene>
<evidence type="ECO:0000256" key="6">
    <source>
        <dbReference type="NCBIfam" id="TIGR01798"/>
    </source>
</evidence>
<proteinExistence type="inferred from homology"/>
<dbReference type="InterPro" id="IPR010953">
    <property type="entry name" value="Citrate_synthase_typ-I"/>
</dbReference>
<evidence type="ECO:0000313" key="10">
    <source>
        <dbReference type="Proteomes" id="UP000020218"/>
    </source>
</evidence>
<dbReference type="GO" id="GO:0036440">
    <property type="term" value="F:citrate synthase activity"/>
    <property type="evidence" value="ECO:0007669"/>
    <property type="project" value="UniProtKB-EC"/>
</dbReference>
<comment type="caution">
    <text evidence="9">The sequence shown here is derived from an EMBL/GenBank/DDBJ whole genome shotgun (WGS) entry which is preliminary data.</text>
</comment>
<keyword evidence="10" id="KW-1185">Reference proteome</keyword>
<dbReference type="PANTHER" id="PTHR42871:SF1">
    <property type="entry name" value="CITRATE SYNTHASE"/>
    <property type="match status" value="1"/>
</dbReference>
<evidence type="ECO:0000256" key="8">
    <source>
        <dbReference type="RuleBase" id="RU003370"/>
    </source>
</evidence>
<dbReference type="EMBL" id="JFAX01000001">
    <property type="protein sequence ID" value="EXI69538.1"/>
    <property type="molecule type" value="Genomic_DNA"/>
</dbReference>
<dbReference type="InterPro" id="IPR016143">
    <property type="entry name" value="Citrate_synth-like_sm_a-sub"/>
</dbReference>
<keyword evidence="9" id="KW-0012">Acyltransferase</keyword>
<dbReference type="InterPro" id="IPR002020">
    <property type="entry name" value="Citrate_synthase"/>
</dbReference>
<keyword evidence="3 8" id="KW-0816">Tricarboxylic acid cycle</keyword>
<keyword evidence="4 7" id="KW-0808">Transferase</keyword>
<dbReference type="NCBIfam" id="TIGR01798">
    <property type="entry name" value="cit_synth_I"/>
    <property type="match status" value="1"/>
</dbReference>
<dbReference type="SUPFAM" id="SSF48256">
    <property type="entry name" value="Citrate synthase"/>
    <property type="match status" value="1"/>
</dbReference>
<comment type="pathway">
    <text evidence="1 8">Carbohydrate metabolism; tricarboxylic acid cycle; isocitrate from oxaloacetate: step 1/2.</text>
</comment>
<organism evidence="9 10">
    <name type="scientific">Candidatus Accumulibacter adjunctus</name>
    <dbReference type="NCBI Taxonomy" id="1454001"/>
    <lineage>
        <taxon>Bacteria</taxon>
        <taxon>Pseudomonadati</taxon>
        <taxon>Pseudomonadota</taxon>
        <taxon>Betaproteobacteria</taxon>
        <taxon>Candidatus Accumulibacter</taxon>
    </lineage>
</organism>
<dbReference type="AlphaFoldDB" id="A0A011MI05"/>
<name>A0A011MI05_9PROT</name>
<dbReference type="InterPro" id="IPR024176">
    <property type="entry name" value="Citrate_synthase_bac-typ"/>
</dbReference>
<evidence type="ECO:0000256" key="3">
    <source>
        <dbReference type="ARBA" id="ARBA00022532"/>
    </source>
</evidence>
<dbReference type="GO" id="GO:0005737">
    <property type="term" value="C:cytoplasm"/>
    <property type="evidence" value="ECO:0007669"/>
    <property type="project" value="InterPro"/>
</dbReference>
<protein>
    <recommendedName>
        <fullName evidence="6 7">Citrate synthase</fullName>
    </recommendedName>
</protein>
<reference evidence="9" key="1">
    <citation type="submission" date="2014-02" db="EMBL/GenBank/DDBJ databases">
        <title>Expanding our view of genomic diversity in Candidatus Accumulibacter clades.</title>
        <authorList>
            <person name="Skennerton C.T."/>
            <person name="Barr J.J."/>
            <person name="Slater F.R."/>
            <person name="Bond P.L."/>
            <person name="Tyson G.W."/>
        </authorList>
    </citation>
    <scope>NUCLEOTIDE SEQUENCE [LARGE SCALE GENOMIC DNA]</scope>
</reference>
<dbReference type="Proteomes" id="UP000020218">
    <property type="component" value="Unassembled WGS sequence"/>
</dbReference>
<evidence type="ECO:0000256" key="1">
    <source>
        <dbReference type="ARBA" id="ARBA00004751"/>
    </source>
</evidence>
<evidence type="ECO:0000313" key="9">
    <source>
        <dbReference type="EMBL" id="EXI69538.1"/>
    </source>
</evidence>
<evidence type="ECO:0000256" key="5">
    <source>
        <dbReference type="ARBA" id="ARBA00049288"/>
    </source>
</evidence>
<accession>A0A011MI05</accession>
<dbReference type="Gene3D" id="1.10.580.10">
    <property type="entry name" value="Citrate Synthase, domain 1"/>
    <property type="match status" value="1"/>
</dbReference>
<dbReference type="PATRIC" id="fig|1454001.3.peg.208"/>
<dbReference type="PANTHER" id="PTHR42871">
    <property type="entry name" value="CITRATE SYNTHASE"/>
    <property type="match status" value="1"/>
</dbReference>
<dbReference type="PIRSF" id="PIRSF001369">
    <property type="entry name" value="Citrate_synth"/>
    <property type="match status" value="1"/>
</dbReference>
<dbReference type="UniPathway" id="UPA00223">
    <property type="reaction ID" value="UER00717"/>
</dbReference>
<dbReference type="Gene3D" id="1.10.230.10">
    <property type="entry name" value="Cytochrome P450-Terp, domain 2"/>
    <property type="match status" value="1"/>
</dbReference>
<dbReference type="Gene3D" id="2.20.28.60">
    <property type="match status" value="1"/>
</dbReference>
<evidence type="ECO:0000256" key="7">
    <source>
        <dbReference type="PIRNR" id="PIRNR001369"/>
    </source>
</evidence>
<comment type="similarity">
    <text evidence="2 7">Belongs to the citrate synthase family.</text>
</comment>
<dbReference type="InterPro" id="IPR036969">
    <property type="entry name" value="Citrate_synthase_sf"/>
</dbReference>
<dbReference type="InterPro" id="IPR016142">
    <property type="entry name" value="Citrate_synth-like_lrg_a-sub"/>
</dbReference>
<evidence type="ECO:0000256" key="2">
    <source>
        <dbReference type="ARBA" id="ARBA00010566"/>
    </source>
</evidence>
<dbReference type="STRING" id="1454001.AW08_00031"/>